<dbReference type="AlphaFoldDB" id="A0A1H8GGD8"/>
<dbReference type="Proteomes" id="UP000199300">
    <property type="component" value="Unassembled WGS sequence"/>
</dbReference>
<keyword evidence="2" id="KW-1185">Reference proteome</keyword>
<protein>
    <submittedName>
        <fullName evidence="1">Stage VI sporulation protein F</fullName>
    </submittedName>
</protein>
<organism evidence="1 2">
    <name type="scientific">Amphibacillus marinus</name>
    <dbReference type="NCBI Taxonomy" id="872970"/>
    <lineage>
        <taxon>Bacteria</taxon>
        <taxon>Bacillati</taxon>
        <taxon>Bacillota</taxon>
        <taxon>Bacilli</taxon>
        <taxon>Bacillales</taxon>
        <taxon>Bacillaceae</taxon>
        <taxon>Amphibacillus</taxon>
    </lineage>
</organism>
<dbReference type="RefSeq" id="WP_091493399.1">
    <property type="nucleotide sequence ID" value="NZ_FODJ01000001.1"/>
</dbReference>
<gene>
    <name evidence="1" type="ORF">SAMN04488134_10150</name>
</gene>
<sequence>MNDFQKALFDQIQNKANIQPDEIFKVAHSVQNADFSDEGTVRDLVQQLSHLANKPIPKQKEDKLVQTIVNNNLPKDLSALGQLFKK</sequence>
<reference evidence="1 2" key="1">
    <citation type="submission" date="2016-10" db="EMBL/GenBank/DDBJ databases">
        <authorList>
            <person name="de Groot N.N."/>
        </authorList>
    </citation>
    <scope>NUCLEOTIDE SEQUENCE [LARGE SCALE GENOMIC DNA]</scope>
    <source>
        <strain evidence="1 2">CGMCC 1.10434</strain>
    </source>
</reference>
<evidence type="ECO:0000313" key="1">
    <source>
        <dbReference type="EMBL" id="SEN42547.1"/>
    </source>
</evidence>
<accession>A0A1H8GGD8</accession>
<evidence type="ECO:0000313" key="2">
    <source>
        <dbReference type="Proteomes" id="UP000199300"/>
    </source>
</evidence>
<proteinExistence type="predicted"/>
<dbReference type="STRING" id="872970.SAMN04488134_10150"/>
<dbReference type="OrthoDB" id="2474248at2"/>
<dbReference type="EMBL" id="FODJ01000001">
    <property type="protein sequence ID" value="SEN42547.1"/>
    <property type="molecule type" value="Genomic_DNA"/>
</dbReference>
<dbReference type="InterPro" id="IPR025942">
    <property type="entry name" value="SpoVIF"/>
</dbReference>
<name>A0A1H8GGD8_9BACI</name>
<dbReference type="Pfam" id="PF14069">
    <property type="entry name" value="SpoVIF"/>
    <property type="match status" value="1"/>
</dbReference>